<organism evidence="1 2">
    <name type="scientific">Nitrosospira multiformis</name>
    <dbReference type="NCBI Taxonomy" id="1231"/>
    <lineage>
        <taxon>Bacteria</taxon>
        <taxon>Pseudomonadati</taxon>
        <taxon>Pseudomonadota</taxon>
        <taxon>Betaproteobacteria</taxon>
        <taxon>Nitrosomonadales</taxon>
        <taxon>Nitrosomonadaceae</taxon>
        <taxon>Nitrosospira</taxon>
    </lineage>
</organism>
<dbReference type="InterPro" id="IPR051839">
    <property type="entry name" value="RD_transcriptional_regulator"/>
</dbReference>
<sequence>MTTRRKYAAEFKQEAVQLVRSAKVPASQIARDLGIDPNMLSRWCREMGSVGNKAFQGQGRPRDEEMAALKRELIQVRKERDFLKEAAAFFAKASK</sequence>
<dbReference type="PANTHER" id="PTHR33215">
    <property type="entry name" value="PROTEIN DISTAL ANTENNA"/>
    <property type="match status" value="1"/>
</dbReference>
<dbReference type="GO" id="GO:0006313">
    <property type="term" value="P:DNA transposition"/>
    <property type="evidence" value="ECO:0007669"/>
    <property type="project" value="InterPro"/>
</dbReference>
<dbReference type="PANTHER" id="PTHR33215:SF13">
    <property type="entry name" value="PROTEIN DISTAL ANTENNA"/>
    <property type="match status" value="1"/>
</dbReference>
<dbReference type="InterPro" id="IPR002514">
    <property type="entry name" value="Transposase_8"/>
</dbReference>
<evidence type="ECO:0000313" key="2">
    <source>
        <dbReference type="Proteomes" id="UP000182649"/>
    </source>
</evidence>
<dbReference type="GO" id="GO:0003677">
    <property type="term" value="F:DNA binding"/>
    <property type="evidence" value="ECO:0007669"/>
    <property type="project" value="InterPro"/>
</dbReference>
<proteinExistence type="predicted"/>
<gene>
    <name evidence="1" type="ORF">SAMN05216417_12438</name>
</gene>
<dbReference type="Pfam" id="PF01527">
    <property type="entry name" value="HTH_Tnp_1"/>
    <property type="match status" value="1"/>
</dbReference>
<dbReference type="EMBL" id="FPBZ01000024">
    <property type="protein sequence ID" value="SFU75567.1"/>
    <property type="molecule type" value="Genomic_DNA"/>
</dbReference>
<protein>
    <submittedName>
        <fullName evidence="1">Transposase</fullName>
    </submittedName>
</protein>
<evidence type="ECO:0000313" key="1">
    <source>
        <dbReference type="EMBL" id="SFU75567.1"/>
    </source>
</evidence>
<dbReference type="InterPro" id="IPR009057">
    <property type="entry name" value="Homeodomain-like_sf"/>
</dbReference>
<name>A0A1I7IRP3_9PROT</name>
<dbReference type="Proteomes" id="UP000182649">
    <property type="component" value="Unassembled WGS sequence"/>
</dbReference>
<dbReference type="AlphaFoldDB" id="A0A1I7IRP3"/>
<accession>A0A1I7IRP3</accession>
<dbReference type="Gene3D" id="1.10.10.60">
    <property type="entry name" value="Homeodomain-like"/>
    <property type="match status" value="1"/>
</dbReference>
<dbReference type="GO" id="GO:0004803">
    <property type="term" value="F:transposase activity"/>
    <property type="evidence" value="ECO:0007669"/>
    <property type="project" value="InterPro"/>
</dbReference>
<reference evidence="1 2" key="1">
    <citation type="submission" date="2016-10" db="EMBL/GenBank/DDBJ databases">
        <authorList>
            <person name="de Groot N.N."/>
        </authorList>
    </citation>
    <scope>NUCLEOTIDE SEQUENCE [LARGE SCALE GENOMIC DNA]</scope>
    <source>
        <strain evidence="1 2">Nl14</strain>
    </source>
</reference>
<dbReference type="SUPFAM" id="SSF46689">
    <property type="entry name" value="Homeodomain-like"/>
    <property type="match status" value="1"/>
</dbReference>